<dbReference type="eggNOG" id="COG1214">
    <property type="taxonomic scope" value="Bacteria"/>
</dbReference>
<dbReference type="GO" id="GO:0002949">
    <property type="term" value="P:tRNA threonylcarbamoyladenosine modification"/>
    <property type="evidence" value="ECO:0007669"/>
    <property type="project" value="InterPro"/>
</dbReference>
<feature type="domain" description="Gcp-like" evidence="1">
    <location>
        <begin position="42"/>
        <end position="190"/>
    </location>
</feature>
<dbReference type="Pfam" id="PF00814">
    <property type="entry name" value="TsaD"/>
    <property type="match status" value="1"/>
</dbReference>
<dbReference type="InterPro" id="IPR022496">
    <property type="entry name" value="T6A_TsaB"/>
</dbReference>
<comment type="caution">
    <text evidence="2">The sequence shown here is derived from an EMBL/GenBank/DDBJ whole genome shotgun (WGS) entry which is preliminary data.</text>
</comment>
<protein>
    <submittedName>
        <fullName evidence="2">Universal bacterial protein YeaZ</fullName>
    </submittedName>
</protein>
<dbReference type="HOGENOM" id="CLU_064886_0_1_9"/>
<evidence type="ECO:0000259" key="1">
    <source>
        <dbReference type="Pfam" id="PF00814"/>
    </source>
</evidence>
<evidence type="ECO:0000313" key="2">
    <source>
        <dbReference type="EMBL" id="ESK64981.1"/>
    </source>
</evidence>
<keyword evidence="3" id="KW-1185">Reference proteome</keyword>
<dbReference type="AlphaFoldDB" id="W1Q1T6"/>
<organism evidence="2 3">
    <name type="scientific">Abiotrophia defectiva ATCC 49176</name>
    <dbReference type="NCBI Taxonomy" id="592010"/>
    <lineage>
        <taxon>Bacteria</taxon>
        <taxon>Bacillati</taxon>
        <taxon>Bacillota</taxon>
        <taxon>Bacilli</taxon>
        <taxon>Lactobacillales</taxon>
        <taxon>Aerococcaceae</taxon>
        <taxon>Abiotrophia</taxon>
    </lineage>
</organism>
<dbReference type="EMBL" id="ACIN03000015">
    <property type="protein sequence ID" value="ESK64981.1"/>
    <property type="molecule type" value="Genomic_DNA"/>
</dbReference>
<evidence type="ECO:0000313" key="3">
    <source>
        <dbReference type="Proteomes" id="UP000019050"/>
    </source>
</evidence>
<dbReference type="InterPro" id="IPR043129">
    <property type="entry name" value="ATPase_NBD"/>
</dbReference>
<dbReference type="STRING" id="592010.GCWU000182_001713"/>
<name>W1Q1T6_ABIDE</name>
<dbReference type="SUPFAM" id="SSF53067">
    <property type="entry name" value="Actin-like ATPase domain"/>
    <property type="match status" value="2"/>
</dbReference>
<gene>
    <name evidence="2" type="ORF">GCWU000182_001713</name>
</gene>
<dbReference type="CDD" id="cd24032">
    <property type="entry name" value="ASKHA_NBD_TsaB"/>
    <property type="match status" value="1"/>
</dbReference>
<accession>W1Q1T6</accession>
<proteinExistence type="predicted"/>
<dbReference type="InterPro" id="IPR000905">
    <property type="entry name" value="Gcp-like_dom"/>
</dbReference>
<dbReference type="Gene3D" id="3.30.420.40">
    <property type="match status" value="2"/>
</dbReference>
<dbReference type="Proteomes" id="UP000019050">
    <property type="component" value="Unassembled WGS sequence"/>
</dbReference>
<reference evidence="2" key="1">
    <citation type="submission" date="2013-06" db="EMBL/GenBank/DDBJ databases">
        <authorList>
            <person name="Weinstock G."/>
            <person name="Sodergren E."/>
            <person name="Clifton S."/>
            <person name="Fulton L."/>
            <person name="Fulton B."/>
            <person name="Courtney L."/>
            <person name="Fronick C."/>
            <person name="Harrison M."/>
            <person name="Strong C."/>
            <person name="Farmer C."/>
            <person name="Delahaunty K."/>
            <person name="Markovic C."/>
            <person name="Hall O."/>
            <person name="Minx P."/>
            <person name="Tomlinson C."/>
            <person name="Mitreva M."/>
            <person name="Nelson J."/>
            <person name="Hou S."/>
            <person name="Wollam A."/>
            <person name="Pepin K.H."/>
            <person name="Johnson M."/>
            <person name="Bhonagiri V."/>
            <person name="Nash W.E."/>
            <person name="Warren W."/>
            <person name="Chinwalla A."/>
            <person name="Mardis E.R."/>
            <person name="Wilson R.K."/>
        </authorList>
    </citation>
    <scope>NUCLEOTIDE SEQUENCE [LARGE SCALE GENOMIC DNA]</scope>
    <source>
        <strain evidence="2">ATCC 49176</strain>
    </source>
</reference>
<sequence>MINSEKEASGMAKLALDTATEALSVTVIDDADRVLGHTSLAAGKQHGERLVPVVAQLLEDCNVDCQAVDSLYVGVGPGSYTGVRIGVTLAKTWADSLGLALYQMSSLALLAAQASVPVGDYIIPLMDARRLSAYTALYQQTDQGLVAVTADCHADWQTWLSSEASQHLQAGAQVVMIGQHLAPFAEAFSQALPDVSLKTVEGWTAYPHTDKFQQVAHERVVEPALLEPVYGHLTLAEQEWLAKEGGASVDHAALIHYYS</sequence>
<dbReference type="NCBIfam" id="TIGR03725">
    <property type="entry name" value="T6A_YeaZ"/>
    <property type="match status" value="1"/>
</dbReference>